<accession>A0A8C6H5Z2</accession>
<protein>
    <submittedName>
        <fullName evidence="1">Predicted gene 11060</fullName>
    </submittedName>
</protein>
<evidence type="ECO:0000313" key="1">
    <source>
        <dbReference type="Ensembl" id="ENSMSIP00000016708.1"/>
    </source>
</evidence>
<organism evidence="1 2">
    <name type="scientific">Mus spicilegus</name>
    <name type="common">Mound-building mouse</name>
    <dbReference type="NCBI Taxonomy" id="10103"/>
    <lineage>
        <taxon>Eukaryota</taxon>
        <taxon>Metazoa</taxon>
        <taxon>Chordata</taxon>
        <taxon>Craniata</taxon>
        <taxon>Vertebrata</taxon>
        <taxon>Euteleostomi</taxon>
        <taxon>Mammalia</taxon>
        <taxon>Eutheria</taxon>
        <taxon>Euarchontoglires</taxon>
        <taxon>Glires</taxon>
        <taxon>Rodentia</taxon>
        <taxon>Myomorpha</taxon>
        <taxon>Muroidea</taxon>
        <taxon>Muridae</taxon>
        <taxon>Murinae</taxon>
        <taxon>Mus</taxon>
        <taxon>Mus</taxon>
    </lineage>
</organism>
<dbReference type="AlphaFoldDB" id="A0A8C6H5Z2"/>
<name>A0A8C6H5Z2_MUSSI</name>
<evidence type="ECO:0000313" key="2">
    <source>
        <dbReference type="Proteomes" id="UP000694415"/>
    </source>
</evidence>
<proteinExistence type="predicted"/>
<sequence length="22" mass="2305">VCLSVCLSVLCVSQIWGPGTHC</sequence>
<dbReference type="Ensembl" id="ENSMSIT00000021163.1">
    <property type="protein sequence ID" value="ENSMSIP00000016708.1"/>
    <property type="gene ID" value="ENSMSIG00000014324.1"/>
</dbReference>
<dbReference type="Proteomes" id="UP000694415">
    <property type="component" value="Unplaced"/>
</dbReference>
<reference evidence="1" key="2">
    <citation type="submission" date="2025-09" db="UniProtKB">
        <authorList>
            <consortium name="Ensembl"/>
        </authorList>
    </citation>
    <scope>IDENTIFICATION</scope>
</reference>
<reference evidence="1" key="1">
    <citation type="submission" date="2025-08" db="UniProtKB">
        <authorList>
            <consortium name="Ensembl"/>
        </authorList>
    </citation>
    <scope>IDENTIFICATION</scope>
</reference>
<keyword evidence="2" id="KW-1185">Reference proteome</keyword>